<dbReference type="InterPro" id="IPR029063">
    <property type="entry name" value="SAM-dependent_MTases_sf"/>
</dbReference>
<keyword evidence="4" id="KW-1185">Reference proteome</keyword>
<dbReference type="Proteomes" id="UP001281656">
    <property type="component" value="Unassembled WGS sequence"/>
</dbReference>
<dbReference type="Gene3D" id="3.40.50.150">
    <property type="entry name" value="Vaccinia Virus protein VP39"/>
    <property type="match status" value="1"/>
</dbReference>
<dbReference type="RefSeq" id="WP_261672019.1">
    <property type="nucleotide sequence ID" value="NZ_JARUJP010000008.1"/>
</dbReference>
<dbReference type="CDD" id="cd02440">
    <property type="entry name" value="AdoMet_MTases"/>
    <property type="match status" value="1"/>
</dbReference>
<dbReference type="EMBL" id="JARUJP010000008">
    <property type="protein sequence ID" value="MDW8801280.1"/>
    <property type="molecule type" value="Genomic_DNA"/>
</dbReference>
<feature type="domain" description="Methyltransferase" evidence="2">
    <location>
        <begin position="43"/>
        <end position="137"/>
    </location>
</feature>
<dbReference type="GO" id="GO:0008168">
    <property type="term" value="F:methyltransferase activity"/>
    <property type="evidence" value="ECO:0007669"/>
    <property type="project" value="UniProtKB-KW"/>
</dbReference>
<evidence type="ECO:0000313" key="4">
    <source>
        <dbReference type="Proteomes" id="UP001281656"/>
    </source>
</evidence>
<dbReference type="EC" id="2.1.1.-" evidence="3"/>
<dbReference type="PANTHER" id="PTHR43861:SF6">
    <property type="entry name" value="METHYLTRANSFERASE TYPE 11"/>
    <property type="match status" value="1"/>
</dbReference>
<protein>
    <submittedName>
        <fullName evidence="3">Class I SAM-dependent methyltransferase</fullName>
        <ecNumber evidence="3">2.1.1.-</ecNumber>
    </submittedName>
</protein>
<reference evidence="3 4" key="1">
    <citation type="submission" date="2023-04" db="EMBL/GenBank/DDBJ databases">
        <title>Clostridium tannerae sp. nov., isolated from the fecal material of an alpaca.</title>
        <authorList>
            <person name="Miller S."/>
            <person name="Hendry M."/>
            <person name="King J."/>
            <person name="Sankaranarayanan K."/>
            <person name="Lawson P.A."/>
        </authorList>
    </citation>
    <scope>NUCLEOTIDE SEQUENCE [LARGE SCALE GENOMIC DNA]</scope>
    <source>
        <strain evidence="3 4">A1-XYC3</strain>
    </source>
</reference>
<dbReference type="Gene3D" id="2.20.25.110">
    <property type="entry name" value="S-adenosyl-L-methionine-dependent methyltransferases"/>
    <property type="match status" value="1"/>
</dbReference>
<dbReference type="GO" id="GO:0032259">
    <property type="term" value="P:methylation"/>
    <property type="evidence" value="ECO:0007669"/>
    <property type="project" value="UniProtKB-KW"/>
</dbReference>
<dbReference type="SUPFAM" id="SSF53335">
    <property type="entry name" value="S-adenosyl-L-methionine-dependent methyltransferases"/>
    <property type="match status" value="1"/>
</dbReference>
<keyword evidence="1 3" id="KW-0808">Transferase</keyword>
<proteinExistence type="predicted"/>
<evidence type="ECO:0000259" key="2">
    <source>
        <dbReference type="Pfam" id="PF13649"/>
    </source>
</evidence>
<name>A0ABU4JT10_9CLOT</name>
<sequence>MDCYKEFAHIYDELINNDIDYEKWSDVILSISDELAVDRKNYLDLGCGTGNITEKIAPKFANAWAVDLSYDMLTEAENKLRGKGLKVKFLCQDITELNLNKKFNLITCCLDSTNYILDKNDLKKYFYSVFNHLEENGVFIFDINSYYKLTNILGNNVYNYDDEKVTYIWENFLQDEIVDMYLTFFVKENELYRRFDEHHSERAYSCEEIEKFLEETGFQVIRKMDSYQSENVVEDTERIVYIVKKKSGKALD</sequence>
<dbReference type="InterPro" id="IPR041698">
    <property type="entry name" value="Methyltransf_25"/>
</dbReference>
<accession>A0ABU4JT10</accession>
<dbReference type="PANTHER" id="PTHR43861">
    <property type="entry name" value="TRANS-ACONITATE 2-METHYLTRANSFERASE-RELATED"/>
    <property type="match status" value="1"/>
</dbReference>
<evidence type="ECO:0000313" key="3">
    <source>
        <dbReference type="EMBL" id="MDW8801280.1"/>
    </source>
</evidence>
<keyword evidence="3" id="KW-0489">Methyltransferase</keyword>
<gene>
    <name evidence="3" type="ORF">P8V03_08925</name>
</gene>
<evidence type="ECO:0000256" key="1">
    <source>
        <dbReference type="ARBA" id="ARBA00022679"/>
    </source>
</evidence>
<organism evidence="3 4">
    <name type="scientific">Clostridium tanneri</name>
    <dbReference type="NCBI Taxonomy" id="3037988"/>
    <lineage>
        <taxon>Bacteria</taxon>
        <taxon>Bacillati</taxon>
        <taxon>Bacillota</taxon>
        <taxon>Clostridia</taxon>
        <taxon>Eubacteriales</taxon>
        <taxon>Clostridiaceae</taxon>
        <taxon>Clostridium</taxon>
    </lineage>
</organism>
<comment type="caution">
    <text evidence="3">The sequence shown here is derived from an EMBL/GenBank/DDBJ whole genome shotgun (WGS) entry which is preliminary data.</text>
</comment>
<dbReference type="Pfam" id="PF13649">
    <property type="entry name" value="Methyltransf_25"/>
    <property type="match status" value="1"/>
</dbReference>